<protein>
    <submittedName>
        <fullName evidence="7">B12-binding domain-containing radical SAM protein</fullName>
    </submittedName>
</protein>
<dbReference type="PROSITE" id="PS51918">
    <property type="entry name" value="RADICAL_SAM"/>
    <property type="match status" value="1"/>
</dbReference>
<dbReference type="GO" id="GO:0031419">
    <property type="term" value="F:cobalamin binding"/>
    <property type="evidence" value="ECO:0007669"/>
    <property type="project" value="InterPro"/>
</dbReference>
<dbReference type="SFLD" id="SFLDG01123">
    <property type="entry name" value="methyltransferase_(Class_B)"/>
    <property type="match status" value="1"/>
</dbReference>
<evidence type="ECO:0000256" key="3">
    <source>
        <dbReference type="ARBA" id="ARBA00022723"/>
    </source>
</evidence>
<dbReference type="InterPro" id="IPR058240">
    <property type="entry name" value="rSAM_sf"/>
</dbReference>
<dbReference type="GO" id="GO:0003824">
    <property type="term" value="F:catalytic activity"/>
    <property type="evidence" value="ECO:0007669"/>
    <property type="project" value="InterPro"/>
</dbReference>
<dbReference type="PANTHER" id="PTHR43409">
    <property type="entry name" value="ANAEROBIC MAGNESIUM-PROTOPORPHYRIN IX MONOMETHYL ESTER CYCLASE-RELATED"/>
    <property type="match status" value="1"/>
</dbReference>
<feature type="domain" description="Radical SAM core" evidence="6">
    <location>
        <begin position="159"/>
        <end position="392"/>
    </location>
</feature>
<dbReference type="InterPro" id="IPR051198">
    <property type="entry name" value="BchE-like"/>
</dbReference>
<dbReference type="GO" id="GO:0046872">
    <property type="term" value="F:metal ion binding"/>
    <property type="evidence" value="ECO:0007669"/>
    <property type="project" value="UniProtKB-KW"/>
</dbReference>
<dbReference type="InterPro" id="IPR023404">
    <property type="entry name" value="rSAM_horseshoe"/>
</dbReference>
<organism evidence="7 8">
    <name type="scientific">Desulfoferula mesophila</name>
    <dbReference type="NCBI Taxonomy" id="3058419"/>
    <lineage>
        <taxon>Bacteria</taxon>
        <taxon>Pseudomonadati</taxon>
        <taxon>Thermodesulfobacteriota</taxon>
        <taxon>Desulfarculia</taxon>
        <taxon>Desulfarculales</taxon>
        <taxon>Desulfarculaceae</taxon>
        <taxon>Desulfoferula</taxon>
    </lineage>
</organism>
<keyword evidence="5" id="KW-0411">Iron-sulfur</keyword>
<evidence type="ECO:0000313" key="8">
    <source>
        <dbReference type="Proteomes" id="UP001366166"/>
    </source>
</evidence>
<gene>
    <name evidence="7" type="ORF">FAK_12500</name>
</gene>
<dbReference type="InterPro" id="IPR034466">
    <property type="entry name" value="Methyltransferase_Class_B"/>
</dbReference>
<proteinExistence type="predicted"/>
<dbReference type="KEGG" id="dmp:FAK_12500"/>
<dbReference type="InterPro" id="IPR007197">
    <property type="entry name" value="rSAM"/>
</dbReference>
<evidence type="ECO:0000256" key="2">
    <source>
        <dbReference type="ARBA" id="ARBA00022691"/>
    </source>
</evidence>
<dbReference type="InterPro" id="IPR034530">
    <property type="entry name" value="HpnP-like"/>
</dbReference>
<dbReference type="Pfam" id="PF02310">
    <property type="entry name" value="B12-binding"/>
    <property type="match status" value="1"/>
</dbReference>
<dbReference type="SUPFAM" id="SSF102114">
    <property type="entry name" value="Radical SAM enzymes"/>
    <property type="match status" value="1"/>
</dbReference>
<dbReference type="Gene3D" id="3.40.50.280">
    <property type="entry name" value="Cobalamin-binding domain"/>
    <property type="match status" value="1"/>
</dbReference>
<accession>A0AAU9ELV9</accession>
<evidence type="ECO:0000256" key="5">
    <source>
        <dbReference type="ARBA" id="ARBA00023014"/>
    </source>
</evidence>
<dbReference type="SFLD" id="SFLDF00303">
    <property type="entry name" value="hopanoid_C2-methyltransferase"/>
    <property type="match status" value="1"/>
</dbReference>
<dbReference type="GO" id="GO:0005829">
    <property type="term" value="C:cytosol"/>
    <property type="evidence" value="ECO:0007669"/>
    <property type="project" value="TreeGrafter"/>
</dbReference>
<evidence type="ECO:0000259" key="6">
    <source>
        <dbReference type="PROSITE" id="PS51918"/>
    </source>
</evidence>
<keyword evidence="2" id="KW-0949">S-adenosyl-L-methionine</keyword>
<dbReference type="Gene3D" id="3.80.30.20">
    <property type="entry name" value="tm_1862 like domain"/>
    <property type="match status" value="1"/>
</dbReference>
<dbReference type="Pfam" id="PF13282">
    <property type="entry name" value="DUF4070"/>
    <property type="match status" value="1"/>
</dbReference>
<evidence type="ECO:0000256" key="4">
    <source>
        <dbReference type="ARBA" id="ARBA00023004"/>
    </source>
</evidence>
<dbReference type="EMBL" id="AP028679">
    <property type="protein sequence ID" value="BEQ14184.1"/>
    <property type="molecule type" value="Genomic_DNA"/>
</dbReference>
<keyword evidence="3" id="KW-0479">Metal-binding</keyword>
<dbReference type="Proteomes" id="UP001366166">
    <property type="component" value="Chromosome"/>
</dbReference>
<dbReference type="GO" id="GO:0051539">
    <property type="term" value="F:4 iron, 4 sulfur cluster binding"/>
    <property type="evidence" value="ECO:0007669"/>
    <property type="project" value="UniProtKB-KW"/>
</dbReference>
<dbReference type="InterPro" id="IPR006158">
    <property type="entry name" value="Cobalamin-bd"/>
</dbReference>
<sequence length="500" mass="57228">MRALLIYPQNPETFWSFKHALKFISKKALHPPLGLATVAAMLPTSWEKKLIDENVEPLRDKHLQWADYVFISAMAIQRKSVRRVVARCRAMGVKTVAGGPLFTTCHKEFEGIDHFVLGEAEVTLPQFLRDLDAGHPLPLYTTDQFPALTGTPPPMWSLFKLRRYASMSLQYSRGCPFQCEFCDITSLFGRRVRTKGTKQILDELDSLYAAGWRGALFIVDDNFIGNRAKLKEEVLPAVICWMGQHRHPFVFSTEASIDLSDDETLMRMMVQAGFDGVFVGIETPNEDSLAECSKLQNRNRDLVACVRKIQSFGLEVRGGFIVGFDSDTSSVFNEQIEMIQSSRIVTAMVGLLNAPRGSRLYQRITQEGRLITEVTGDNTDFSTNIVPRMGLEALLRGYSEVISGIYSPKPYFKRVREYLREYHPPKGNKLHFHPRYVRLHSGYAWAFPKTLVVLGVKDRARWQYWKLLLWSLFRRPSLFPMAVTFAIYGYHFRKVFRASL</sequence>
<dbReference type="AlphaFoldDB" id="A0AAU9ELV9"/>
<dbReference type="SFLD" id="SFLDS00029">
    <property type="entry name" value="Radical_SAM"/>
    <property type="match status" value="1"/>
</dbReference>
<dbReference type="InterPro" id="IPR025274">
    <property type="entry name" value="DUF4070"/>
</dbReference>
<dbReference type="InterPro" id="IPR006638">
    <property type="entry name" value="Elp3/MiaA/NifB-like_rSAM"/>
</dbReference>
<dbReference type="SFLD" id="SFLDG01082">
    <property type="entry name" value="B12-binding_domain_containing"/>
    <property type="match status" value="1"/>
</dbReference>
<dbReference type="RefSeq" id="WP_338605903.1">
    <property type="nucleotide sequence ID" value="NZ_AP028679.1"/>
</dbReference>
<comment type="cofactor">
    <cofactor evidence="1">
        <name>[4Fe-4S] cluster</name>
        <dbReference type="ChEBI" id="CHEBI:49883"/>
    </cofactor>
</comment>
<dbReference type="SMART" id="SM00729">
    <property type="entry name" value="Elp3"/>
    <property type="match status" value="1"/>
</dbReference>
<keyword evidence="8" id="KW-1185">Reference proteome</keyword>
<dbReference type="PANTHER" id="PTHR43409:SF3">
    <property type="entry name" value="HYPOTHETICAL METHYLTRANSFERASE"/>
    <property type="match status" value="1"/>
</dbReference>
<reference evidence="8" key="1">
    <citation type="journal article" date="2023" name="Arch. Microbiol.">
        <title>Desulfoferula mesophilus gen. nov. sp. nov., a mesophilic sulfate-reducing bacterium isolated from a brackish lake sediment.</title>
        <authorList>
            <person name="Watanabe T."/>
            <person name="Yabe T."/>
            <person name="Tsuji J.M."/>
            <person name="Fukui M."/>
        </authorList>
    </citation>
    <scope>NUCLEOTIDE SEQUENCE [LARGE SCALE GENOMIC DNA]</scope>
    <source>
        <strain evidence="8">12FAK</strain>
    </source>
</reference>
<evidence type="ECO:0000313" key="7">
    <source>
        <dbReference type="EMBL" id="BEQ14184.1"/>
    </source>
</evidence>
<name>A0AAU9ELV9_9BACT</name>
<evidence type="ECO:0000256" key="1">
    <source>
        <dbReference type="ARBA" id="ARBA00001966"/>
    </source>
</evidence>
<dbReference type="Pfam" id="PF04055">
    <property type="entry name" value="Radical_SAM"/>
    <property type="match status" value="1"/>
</dbReference>
<keyword evidence="4" id="KW-0408">Iron</keyword>